<organism evidence="1 2">
    <name type="scientific">Nonomuraea helvata</name>
    <dbReference type="NCBI Taxonomy" id="37484"/>
    <lineage>
        <taxon>Bacteria</taxon>
        <taxon>Bacillati</taxon>
        <taxon>Actinomycetota</taxon>
        <taxon>Actinomycetes</taxon>
        <taxon>Streptosporangiales</taxon>
        <taxon>Streptosporangiaceae</taxon>
        <taxon>Nonomuraea</taxon>
    </lineage>
</organism>
<gene>
    <name evidence="1" type="ORF">ACFFSA_28880</name>
</gene>
<evidence type="ECO:0000313" key="1">
    <source>
        <dbReference type="EMBL" id="MFB9627119.1"/>
    </source>
</evidence>
<evidence type="ECO:0008006" key="3">
    <source>
        <dbReference type="Google" id="ProtNLM"/>
    </source>
</evidence>
<evidence type="ECO:0000313" key="2">
    <source>
        <dbReference type="Proteomes" id="UP001589532"/>
    </source>
</evidence>
<name>A0ABV5S630_9ACTN</name>
<dbReference type="RefSeq" id="WP_344988905.1">
    <property type="nucleotide sequence ID" value="NZ_BAAAXV010000004.1"/>
</dbReference>
<dbReference type="EMBL" id="JBHMBW010000027">
    <property type="protein sequence ID" value="MFB9627119.1"/>
    <property type="molecule type" value="Genomic_DNA"/>
</dbReference>
<proteinExistence type="predicted"/>
<sequence length="72" mass="7870">MATAPGVATRPYRGGGTINLQTRVPEELHQRYHQAARARGLSLSLYLEQLIELDPLAPPARESSDEEQALSA</sequence>
<protein>
    <recommendedName>
        <fullName evidence="3">Toxin-antitoxin system HicB family antitoxin</fullName>
    </recommendedName>
</protein>
<keyword evidence="2" id="KW-1185">Reference proteome</keyword>
<comment type="caution">
    <text evidence="1">The sequence shown here is derived from an EMBL/GenBank/DDBJ whole genome shotgun (WGS) entry which is preliminary data.</text>
</comment>
<accession>A0ABV5S630</accession>
<dbReference type="Proteomes" id="UP001589532">
    <property type="component" value="Unassembled WGS sequence"/>
</dbReference>
<reference evidence="1 2" key="1">
    <citation type="submission" date="2024-09" db="EMBL/GenBank/DDBJ databases">
        <authorList>
            <person name="Sun Q."/>
            <person name="Mori K."/>
        </authorList>
    </citation>
    <scope>NUCLEOTIDE SEQUENCE [LARGE SCALE GENOMIC DNA]</scope>
    <source>
        <strain evidence="1 2">JCM 3143</strain>
    </source>
</reference>